<dbReference type="AlphaFoldDB" id="A0A0L8I8W0"/>
<dbReference type="EMBL" id="KQ416244">
    <property type="protein sequence ID" value="KOF97921.1"/>
    <property type="molecule type" value="Genomic_DNA"/>
</dbReference>
<organism evidence="1">
    <name type="scientific">Octopus bimaculoides</name>
    <name type="common">California two-spotted octopus</name>
    <dbReference type="NCBI Taxonomy" id="37653"/>
    <lineage>
        <taxon>Eukaryota</taxon>
        <taxon>Metazoa</taxon>
        <taxon>Spiralia</taxon>
        <taxon>Lophotrochozoa</taxon>
        <taxon>Mollusca</taxon>
        <taxon>Cephalopoda</taxon>
        <taxon>Coleoidea</taxon>
        <taxon>Octopodiformes</taxon>
        <taxon>Octopoda</taxon>
        <taxon>Incirrata</taxon>
        <taxon>Octopodidae</taxon>
        <taxon>Octopus</taxon>
    </lineage>
</organism>
<evidence type="ECO:0000313" key="1">
    <source>
        <dbReference type="EMBL" id="KOF97921.1"/>
    </source>
</evidence>
<reference evidence="1" key="1">
    <citation type="submission" date="2015-07" db="EMBL/GenBank/DDBJ databases">
        <title>MeaNS - Measles Nucleotide Surveillance Program.</title>
        <authorList>
            <person name="Tran T."/>
            <person name="Druce J."/>
        </authorList>
    </citation>
    <scope>NUCLEOTIDE SEQUENCE</scope>
    <source>
        <strain evidence="1">UCB-OBI-ISO-001</strain>
        <tissue evidence="1">Gonad</tissue>
    </source>
</reference>
<sequence length="57" mass="6729">MPRKHSCIHPVWSFLEPPNLLQNARLHNLMINHGNATFLFPKLQHKHYDSSLRLETV</sequence>
<name>A0A0L8I8W0_OCTBM</name>
<accession>A0A0L8I8W0</accession>
<protein>
    <submittedName>
        <fullName evidence="1">Uncharacterized protein</fullName>
    </submittedName>
</protein>
<gene>
    <name evidence="1" type="ORF">OCBIM_22028036mg</name>
</gene>
<proteinExistence type="predicted"/>